<protein>
    <recommendedName>
        <fullName evidence="6">tRNA(Ile)-lysidine synthase, chloroplastic</fullName>
        <ecNumber evidence="6">6.3.4.19</ecNumber>
    </recommendedName>
    <alternativeName>
        <fullName evidence="6">tRNA(Ile)-2-lysyl-cytidine synthase</fullName>
    </alternativeName>
    <alternativeName>
        <fullName evidence="6">tRNA(Ile)-lysidine synthetase</fullName>
    </alternativeName>
</protein>
<organism evidence="9">
    <name type="scientific">Mesotaenium endlicherianum</name>
    <dbReference type="NCBI Taxonomy" id="184485"/>
    <lineage>
        <taxon>Eukaryota</taxon>
        <taxon>Viridiplantae</taxon>
        <taxon>Streptophyta</taxon>
        <taxon>Zygnematophyceae</taxon>
        <taxon>Zygnematophycidae</taxon>
        <taxon>Zygnematales</taxon>
        <taxon>Mesotaeniaceae</taxon>
        <taxon>Mesotaenium</taxon>
    </lineage>
</organism>
<dbReference type="GO" id="GO:0005524">
    <property type="term" value="F:ATP binding"/>
    <property type="evidence" value="ECO:0007669"/>
    <property type="project" value="UniProtKB-UniRule"/>
</dbReference>
<dbReference type="EC" id="6.3.4.19" evidence="6"/>
<name>A0A024B479_9VIRI</name>
<dbReference type="EMBL" id="KJ461682">
    <property type="protein sequence ID" value="AHZ11162.1"/>
    <property type="molecule type" value="Genomic_DNA"/>
</dbReference>
<dbReference type="PANTHER" id="PTHR43033:SF1">
    <property type="entry name" value="TRNA(ILE)-LYSIDINE SYNTHASE-RELATED"/>
    <property type="match status" value="1"/>
</dbReference>
<evidence type="ECO:0000256" key="4">
    <source>
        <dbReference type="ARBA" id="ARBA00022840"/>
    </source>
</evidence>
<dbReference type="Gene3D" id="3.40.50.620">
    <property type="entry name" value="HUPs"/>
    <property type="match status" value="1"/>
</dbReference>
<dbReference type="InterPro" id="IPR012795">
    <property type="entry name" value="tRNA_Ile_lys_synt_N"/>
</dbReference>
<dbReference type="Gene3D" id="1.20.59.20">
    <property type="match status" value="1"/>
</dbReference>
<comment type="similarity">
    <text evidence="6">Belongs to the tRNA(Ile)-lysidine synthase family.</text>
</comment>
<evidence type="ECO:0000256" key="5">
    <source>
        <dbReference type="ARBA" id="ARBA00048539"/>
    </source>
</evidence>
<comment type="domain">
    <text evidence="6">The N-terminal region contains the highly conserved SGGXDS motif, predicted to be a P-loop motif involved in ATP binding.</text>
</comment>
<dbReference type="PANTHER" id="PTHR43033">
    <property type="entry name" value="TRNA(ILE)-LYSIDINE SYNTHASE-RELATED"/>
    <property type="match status" value="1"/>
</dbReference>
<evidence type="ECO:0000256" key="7">
    <source>
        <dbReference type="SAM" id="Phobius"/>
    </source>
</evidence>
<feature type="transmembrane region" description="Helical" evidence="7">
    <location>
        <begin position="6"/>
        <end position="25"/>
    </location>
</feature>
<comment type="catalytic activity">
    <reaction evidence="5 6">
        <text>cytidine(34) in tRNA(Ile2) + L-lysine + ATP = lysidine(34) in tRNA(Ile2) + AMP + diphosphate + H(+)</text>
        <dbReference type="Rhea" id="RHEA:43744"/>
        <dbReference type="Rhea" id="RHEA-COMP:10625"/>
        <dbReference type="Rhea" id="RHEA-COMP:10670"/>
        <dbReference type="ChEBI" id="CHEBI:15378"/>
        <dbReference type="ChEBI" id="CHEBI:30616"/>
        <dbReference type="ChEBI" id="CHEBI:32551"/>
        <dbReference type="ChEBI" id="CHEBI:33019"/>
        <dbReference type="ChEBI" id="CHEBI:82748"/>
        <dbReference type="ChEBI" id="CHEBI:83665"/>
        <dbReference type="ChEBI" id="CHEBI:456215"/>
        <dbReference type="EC" id="6.3.4.19"/>
    </reaction>
</comment>
<dbReference type="GeneID" id="19524024"/>
<dbReference type="NCBIfam" id="TIGR02432">
    <property type="entry name" value="lysidine_TilS_N"/>
    <property type="match status" value="1"/>
</dbReference>
<dbReference type="AlphaFoldDB" id="A0A024B479"/>
<dbReference type="InterPro" id="IPR014729">
    <property type="entry name" value="Rossmann-like_a/b/a_fold"/>
</dbReference>
<proteinExistence type="inferred from homology"/>
<keyword evidence="9" id="KW-0150">Chloroplast</keyword>
<dbReference type="SUPFAM" id="SSF82829">
    <property type="entry name" value="MesJ substrate recognition domain-like"/>
    <property type="match status" value="1"/>
</dbReference>
<dbReference type="InterPro" id="IPR011063">
    <property type="entry name" value="TilS/TtcA_N"/>
</dbReference>
<feature type="binding site" evidence="6">
    <location>
        <begin position="62"/>
        <end position="67"/>
    </location>
    <ligand>
        <name>ATP</name>
        <dbReference type="ChEBI" id="CHEBI:30616"/>
    </ligand>
</feature>
<dbReference type="CDD" id="cd01992">
    <property type="entry name" value="TilS_N"/>
    <property type="match status" value="1"/>
</dbReference>
<comment type="function">
    <text evidence="6">Ligates lysine onto the cytidine present at position 34 of the AUA codon-specific tRNA(Ile) that contains the anticodon CAU, in an ATP-dependent manner. Cytidine is converted to lysidine, thus changing the amino acid specificity of the tRNA from methionine to isoleucine.</text>
</comment>
<dbReference type="GO" id="GO:0006400">
    <property type="term" value="P:tRNA modification"/>
    <property type="evidence" value="ECO:0007669"/>
    <property type="project" value="UniProtKB-UniRule"/>
</dbReference>
<keyword evidence="7" id="KW-0812">Transmembrane</keyword>
<evidence type="ECO:0000256" key="3">
    <source>
        <dbReference type="ARBA" id="ARBA00022741"/>
    </source>
</evidence>
<evidence type="ECO:0000256" key="6">
    <source>
        <dbReference type="HAMAP-Rule" id="MF_01161"/>
    </source>
</evidence>
<dbReference type="SUPFAM" id="SSF52402">
    <property type="entry name" value="Adenine nucleotide alpha hydrolases-like"/>
    <property type="match status" value="1"/>
</dbReference>
<keyword evidence="7" id="KW-0472">Membrane</keyword>
<keyword evidence="7" id="KW-1133">Transmembrane helix</keyword>
<gene>
    <name evidence="9" type="primary">ycf62</name>
    <name evidence="6" type="synonym">tilS</name>
</gene>
<evidence type="ECO:0000259" key="8">
    <source>
        <dbReference type="Pfam" id="PF01171"/>
    </source>
</evidence>
<keyword evidence="9" id="KW-0934">Plastid</keyword>
<keyword evidence="3 6" id="KW-0547">Nucleotide-binding</keyword>
<keyword evidence="1 6" id="KW-0436">Ligase</keyword>
<dbReference type="Pfam" id="PF01171">
    <property type="entry name" value="ATP_bind_3"/>
    <property type="match status" value="1"/>
</dbReference>
<feature type="domain" description="tRNA(Ile)-lysidine/2-thiocytidine synthase N-terminal" evidence="8">
    <location>
        <begin position="57"/>
        <end position="272"/>
    </location>
</feature>
<sequence length="474" mass="54751">MWVNIVVWFFALVEHSALFVTIFILHMTSKSINVRVILRAIHIALSQRALLQPQERMLAALSGGQDSVGMITLLSRLQLLWHWKLAVVHCDHQWHASSRFLGRQVSELAMNMGVDLYLSVAIYKVPTESQARDWRYGTIQRIASLYQYKVVATAHNTNDRTETLIYNLFRGSGVAGLQSLNWKRQLHRVLSSICNCGQQRYRDMPSVRCFVTIQEYPDQLFCLPNSSEIAVIRPCLGITRTELALLALYFKLPVCFDSTNQDVSRERNYVRHHLLPFIRKRFSSRIDQALARWAEIVHAETLYLETLAQSICFRAQNAVQHKHNHIFRPRLSKVLVQALPLVLQRRVIKCFLEGPLWLAHIHEQTELEMFTSQNTISFDHVEQVRLACLTCPSHLKRHTSQVMARKQKTFKKVGASHHIVYPSYSDNSSIYTWICLPNNIALQLTSQGLVLHTLYNKPKSLMSLTKKKKTSDRK</sequence>
<keyword evidence="4 6" id="KW-0067">ATP-binding</keyword>
<comment type="subcellular location">
    <subcellularLocation>
        <location evidence="6">Plastid</location>
        <location evidence="6">Chloroplast</location>
    </subcellularLocation>
</comment>
<evidence type="ECO:0000313" key="9">
    <source>
        <dbReference type="EMBL" id="AHZ11162.1"/>
    </source>
</evidence>
<reference evidence="9" key="1">
    <citation type="journal article" date="2014" name="Genome Biol. Evol.">
        <title>Analyses of charophyte chloroplast genomes help characterize the ancestral chloroplast genome of land plants.</title>
        <authorList>
            <person name="Civan P."/>
            <person name="Foster P.G."/>
            <person name="Embley M.T."/>
            <person name="Seneca A."/>
            <person name="Cox C.J."/>
        </authorList>
    </citation>
    <scope>NUCLEOTIDE SEQUENCE</scope>
</reference>
<geneLocation type="chloroplast" evidence="9"/>
<accession>A0A024B479</accession>
<dbReference type="GO" id="GO:0032267">
    <property type="term" value="F:tRNA(Ile)-lysidine synthase activity"/>
    <property type="evidence" value="ECO:0007669"/>
    <property type="project" value="UniProtKB-EC"/>
</dbReference>
<keyword evidence="2 6" id="KW-0819">tRNA processing</keyword>
<dbReference type="RefSeq" id="YP_009033779.1">
    <property type="nucleotide sequence ID" value="NC_024169.1"/>
</dbReference>
<dbReference type="InterPro" id="IPR012094">
    <property type="entry name" value="tRNA_Ile_lys_synt"/>
</dbReference>
<dbReference type="GO" id="GO:0009507">
    <property type="term" value="C:chloroplast"/>
    <property type="evidence" value="ECO:0007669"/>
    <property type="project" value="UniProtKB-SubCell"/>
</dbReference>
<dbReference type="HAMAP" id="MF_01161">
    <property type="entry name" value="tRNA_Ile_lys_synt"/>
    <property type="match status" value="1"/>
</dbReference>
<evidence type="ECO:0000256" key="1">
    <source>
        <dbReference type="ARBA" id="ARBA00022598"/>
    </source>
</evidence>
<evidence type="ECO:0000256" key="2">
    <source>
        <dbReference type="ARBA" id="ARBA00022694"/>
    </source>
</evidence>